<gene>
    <name evidence="1" type="ORF">KI387_035185</name>
</gene>
<sequence>MDKAATIRALREEIKTTDGEIVCLTQKRDLAQKKNIVFISVAEEIGDNIIRARPHLEPK</sequence>
<proteinExistence type="predicted"/>
<evidence type="ECO:0000313" key="1">
    <source>
        <dbReference type="EMBL" id="KAH9307274.1"/>
    </source>
</evidence>
<dbReference type="Proteomes" id="UP000824469">
    <property type="component" value="Unassembled WGS sequence"/>
</dbReference>
<keyword evidence="2" id="KW-1185">Reference proteome</keyword>
<organism evidence="1 2">
    <name type="scientific">Taxus chinensis</name>
    <name type="common">Chinese yew</name>
    <name type="synonym">Taxus wallichiana var. chinensis</name>
    <dbReference type="NCBI Taxonomy" id="29808"/>
    <lineage>
        <taxon>Eukaryota</taxon>
        <taxon>Viridiplantae</taxon>
        <taxon>Streptophyta</taxon>
        <taxon>Embryophyta</taxon>
        <taxon>Tracheophyta</taxon>
        <taxon>Spermatophyta</taxon>
        <taxon>Pinopsida</taxon>
        <taxon>Pinidae</taxon>
        <taxon>Conifers II</taxon>
        <taxon>Cupressales</taxon>
        <taxon>Taxaceae</taxon>
        <taxon>Taxus</taxon>
    </lineage>
</organism>
<reference evidence="1 2" key="1">
    <citation type="journal article" date="2021" name="Nat. Plants">
        <title>The Taxus genome provides insights into paclitaxel biosynthesis.</title>
        <authorList>
            <person name="Xiong X."/>
            <person name="Gou J."/>
            <person name="Liao Q."/>
            <person name="Li Y."/>
            <person name="Zhou Q."/>
            <person name="Bi G."/>
            <person name="Li C."/>
            <person name="Du R."/>
            <person name="Wang X."/>
            <person name="Sun T."/>
            <person name="Guo L."/>
            <person name="Liang H."/>
            <person name="Lu P."/>
            <person name="Wu Y."/>
            <person name="Zhang Z."/>
            <person name="Ro D.K."/>
            <person name="Shang Y."/>
            <person name="Huang S."/>
            <person name="Yan J."/>
        </authorList>
    </citation>
    <scope>NUCLEOTIDE SEQUENCE [LARGE SCALE GENOMIC DNA]</scope>
    <source>
        <strain evidence="1">Ta-2019</strain>
    </source>
</reference>
<feature type="non-terminal residue" evidence="1">
    <location>
        <position position="59"/>
    </location>
</feature>
<name>A0AA38FNU9_TAXCH</name>
<dbReference type="EMBL" id="JAHRHJ020000007">
    <property type="protein sequence ID" value="KAH9307274.1"/>
    <property type="molecule type" value="Genomic_DNA"/>
</dbReference>
<protein>
    <submittedName>
        <fullName evidence="1">Uncharacterized protein</fullName>
    </submittedName>
</protein>
<accession>A0AA38FNU9</accession>
<evidence type="ECO:0000313" key="2">
    <source>
        <dbReference type="Proteomes" id="UP000824469"/>
    </source>
</evidence>
<comment type="caution">
    <text evidence="1">The sequence shown here is derived from an EMBL/GenBank/DDBJ whole genome shotgun (WGS) entry which is preliminary data.</text>
</comment>
<dbReference type="AlphaFoldDB" id="A0AA38FNU9"/>